<dbReference type="EMBL" id="SDKC01000001">
    <property type="protein sequence ID" value="RXS75419.1"/>
    <property type="molecule type" value="Genomic_DNA"/>
</dbReference>
<dbReference type="AlphaFoldDB" id="A0A4Q1RID6"/>
<feature type="transmembrane region" description="Helical" evidence="1">
    <location>
        <begin position="106"/>
        <end position="127"/>
    </location>
</feature>
<organism evidence="2 3">
    <name type="scientific">Blautia faecicola</name>
    <dbReference type="NCBI Taxonomy" id="2509240"/>
    <lineage>
        <taxon>Bacteria</taxon>
        <taxon>Bacillati</taxon>
        <taxon>Bacillota</taxon>
        <taxon>Clostridia</taxon>
        <taxon>Lachnospirales</taxon>
        <taxon>Lachnospiraceae</taxon>
        <taxon>Blautia</taxon>
    </lineage>
</organism>
<keyword evidence="1" id="KW-1133">Transmembrane helix</keyword>
<evidence type="ECO:0000313" key="2">
    <source>
        <dbReference type="EMBL" id="RXS75419.1"/>
    </source>
</evidence>
<accession>A0A4Q1RID6</accession>
<dbReference type="Proteomes" id="UP000290106">
    <property type="component" value="Unassembled WGS sequence"/>
</dbReference>
<dbReference type="InterPro" id="IPR025664">
    <property type="entry name" value="Spore_III_AC/AD"/>
</dbReference>
<protein>
    <submittedName>
        <fullName evidence="2">Stage III sporulation protein AD</fullName>
    </submittedName>
</protein>
<keyword evidence="1" id="KW-0812">Transmembrane</keyword>
<name>A0A4Q1RID6_9FIRM</name>
<comment type="caution">
    <text evidence="2">The sequence shown here is derived from an EMBL/GenBank/DDBJ whole genome shotgun (WGS) entry which is preliminary data.</text>
</comment>
<proteinExistence type="predicted"/>
<reference evidence="2 3" key="1">
    <citation type="submission" date="2019-01" db="EMBL/GenBank/DDBJ databases">
        <title>Blautia sp. nov. KGMB01111 isolated human feces.</title>
        <authorList>
            <person name="Park J.-E."/>
            <person name="Kim J.-S."/>
            <person name="Park S.-H."/>
        </authorList>
    </citation>
    <scope>NUCLEOTIDE SEQUENCE [LARGE SCALE GENOMIC DNA]</scope>
    <source>
        <strain evidence="2 3">KGMB01111</strain>
    </source>
</reference>
<gene>
    <name evidence="2" type="ORF">ETP43_09475</name>
</gene>
<feature type="transmembrane region" description="Helical" evidence="1">
    <location>
        <begin position="30"/>
        <end position="51"/>
    </location>
</feature>
<keyword evidence="1" id="KW-0472">Membrane</keyword>
<sequence>MEIIRISAAGIACVLAAIFMKTAKPEYSVYLTMAAGLFILAFAVGKFSYLYESLKKIQQYVPVDTTYMNILMKMIGITYIGQFSAGICKDAGYSAVAGQIEIYERLAVLAISMPILTALLETIHAFLG</sequence>
<evidence type="ECO:0000256" key="1">
    <source>
        <dbReference type="SAM" id="Phobius"/>
    </source>
</evidence>
<keyword evidence="3" id="KW-1185">Reference proteome</keyword>
<dbReference type="OrthoDB" id="1682150at2"/>
<dbReference type="Pfam" id="PF06686">
    <property type="entry name" value="SpoIIIAC"/>
    <property type="match status" value="2"/>
</dbReference>
<evidence type="ECO:0000313" key="3">
    <source>
        <dbReference type="Proteomes" id="UP000290106"/>
    </source>
</evidence>
<dbReference type="RefSeq" id="WP_022400461.1">
    <property type="nucleotide sequence ID" value="NZ_DAWBJR010000008.1"/>
</dbReference>